<dbReference type="GO" id="GO:0051607">
    <property type="term" value="P:defense response to virus"/>
    <property type="evidence" value="ECO:0007669"/>
    <property type="project" value="UniProtKB-KW"/>
</dbReference>
<dbReference type="GO" id="GO:0009117">
    <property type="term" value="P:nucleotide metabolic process"/>
    <property type="evidence" value="ECO:0007669"/>
    <property type="project" value="UniProtKB-KW"/>
</dbReference>
<evidence type="ECO:0000259" key="14">
    <source>
        <dbReference type="Pfam" id="PF21654"/>
    </source>
</evidence>
<evidence type="ECO:0000256" key="1">
    <source>
        <dbReference type="ARBA" id="ARBA00022679"/>
    </source>
</evidence>
<feature type="domain" description="Cyclic GMP-AMP synthase DncV-like nucleotidyltransferase" evidence="14">
    <location>
        <begin position="56"/>
        <end position="147"/>
    </location>
</feature>
<dbReference type="GO" id="GO:0046872">
    <property type="term" value="F:metal ion binding"/>
    <property type="evidence" value="ECO:0007669"/>
    <property type="project" value="UniProtKB-KW"/>
</dbReference>
<feature type="domain" description="Adenylyl/Guanylyl and SMODS C-terminal sensor" evidence="13">
    <location>
        <begin position="333"/>
        <end position="442"/>
    </location>
</feature>
<reference evidence="16 17" key="1">
    <citation type="submission" date="2018-09" db="EMBL/GenBank/DDBJ databases">
        <title>Altererythrobacter sp.Ery1 and Ery12, the genome sequencing of novel strains in genus Alterythrobacter.</title>
        <authorList>
            <person name="Cheng H."/>
            <person name="Wu Y.-H."/>
            <person name="Fang C."/>
            <person name="Xu X.-W."/>
        </authorList>
    </citation>
    <scope>NUCLEOTIDE SEQUENCE [LARGE SCALE GENOMIC DNA]</scope>
    <source>
        <strain evidence="16 17">Ery12</strain>
    </source>
</reference>
<evidence type="ECO:0000313" key="16">
    <source>
        <dbReference type="EMBL" id="RJX68515.1"/>
    </source>
</evidence>
<evidence type="ECO:0000259" key="13">
    <source>
        <dbReference type="Pfam" id="PF18134"/>
    </source>
</evidence>
<dbReference type="InterPro" id="IPR047805">
    <property type="entry name" value="GAMP_synthase"/>
</dbReference>
<evidence type="ECO:0000256" key="9">
    <source>
        <dbReference type="ARBA" id="ARBA00023134"/>
    </source>
</evidence>
<proteinExistence type="predicted"/>
<keyword evidence="2" id="KW-0548">Nucleotidyltransferase</keyword>
<evidence type="ECO:0000256" key="4">
    <source>
        <dbReference type="ARBA" id="ARBA00022741"/>
    </source>
</evidence>
<dbReference type="Pfam" id="PF21654">
    <property type="entry name" value="DncV-like_NTFase"/>
    <property type="match status" value="1"/>
</dbReference>
<dbReference type="GO" id="GO:0005524">
    <property type="term" value="F:ATP binding"/>
    <property type="evidence" value="ECO:0007669"/>
    <property type="project" value="UniProtKB-KW"/>
</dbReference>
<dbReference type="Pfam" id="PF18134">
    <property type="entry name" value="AGS_C"/>
    <property type="match status" value="1"/>
</dbReference>
<dbReference type="GO" id="GO:0140701">
    <property type="term" value="F:3',3'-cyclic GMP-AMP synthase activity"/>
    <property type="evidence" value="ECO:0007669"/>
    <property type="project" value="InterPro"/>
</dbReference>
<evidence type="ECO:0000256" key="8">
    <source>
        <dbReference type="ARBA" id="ARBA00023118"/>
    </source>
</evidence>
<dbReference type="GO" id="GO:0005525">
    <property type="term" value="F:GTP binding"/>
    <property type="evidence" value="ECO:0007669"/>
    <property type="project" value="UniProtKB-KW"/>
</dbReference>
<keyword evidence="1 16" id="KW-0808">Transferase</keyword>
<evidence type="ECO:0000256" key="7">
    <source>
        <dbReference type="ARBA" id="ARBA00023080"/>
    </source>
</evidence>
<keyword evidence="3" id="KW-0479">Metal-binding</keyword>
<feature type="region of interest" description="Disordered" evidence="12">
    <location>
        <begin position="1"/>
        <end position="28"/>
    </location>
</feature>
<keyword evidence="4" id="KW-0547">Nucleotide-binding</keyword>
<dbReference type="CDD" id="cd05400">
    <property type="entry name" value="NT_2-5OAS_ClassI-CCAase"/>
    <property type="match status" value="1"/>
</dbReference>
<dbReference type="AlphaFoldDB" id="A0A419R2X7"/>
<dbReference type="NCBIfam" id="NF041078">
    <property type="entry name" value="cGAS"/>
    <property type="match status" value="1"/>
</dbReference>
<accession>A0A419R2X7</accession>
<keyword evidence="5" id="KW-0067">ATP-binding</keyword>
<comment type="caution">
    <text evidence="16">The sequence shown here is derived from an EMBL/GenBank/DDBJ whole genome shotgun (WGS) entry which is preliminary data.</text>
</comment>
<gene>
    <name evidence="16" type="ORF">D6858_05700</name>
</gene>
<evidence type="ECO:0000313" key="17">
    <source>
        <dbReference type="Proteomes" id="UP000284322"/>
    </source>
</evidence>
<keyword evidence="9" id="KW-0342">GTP-binding</keyword>
<dbReference type="Pfam" id="PF21713">
    <property type="entry name" value="DncV_C"/>
    <property type="match status" value="1"/>
</dbReference>
<evidence type="ECO:0000256" key="10">
    <source>
        <dbReference type="ARBA" id="ARBA00044145"/>
    </source>
</evidence>
<keyword evidence="7" id="KW-0546">Nucleotide metabolism</keyword>
<dbReference type="InterPro" id="IPR048446">
    <property type="entry name" value="DncV_C"/>
</dbReference>
<evidence type="ECO:0000259" key="15">
    <source>
        <dbReference type="Pfam" id="PF21713"/>
    </source>
</evidence>
<keyword evidence="8" id="KW-0051">Antiviral defense</keyword>
<dbReference type="OrthoDB" id="1118920at2"/>
<protein>
    <recommendedName>
        <fullName evidence="10">Cyclic GMP-AMP synthase</fullName>
    </recommendedName>
</protein>
<dbReference type="InterPro" id="IPR040511">
    <property type="entry name" value="AGS_C"/>
</dbReference>
<dbReference type="EMBL" id="RAHJ01000017">
    <property type="protein sequence ID" value="RJX68515.1"/>
    <property type="molecule type" value="Genomic_DNA"/>
</dbReference>
<keyword evidence="6" id="KW-0460">Magnesium</keyword>
<keyword evidence="17" id="KW-1185">Reference proteome</keyword>
<dbReference type="InterPro" id="IPR048445">
    <property type="entry name" value="DncV-like_NTFase"/>
</dbReference>
<dbReference type="Proteomes" id="UP000284322">
    <property type="component" value="Unassembled WGS sequence"/>
</dbReference>
<evidence type="ECO:0000256" key="6">
    <source>
        <dbReference type="ARBA" id="ARBA00022842"/>
    </source>
</evidence>
<sequence length="459" mass="51499">MGIAADLFHSSNPDRETLHRRITPTDDQQAAQQERWNDLADFLKARIKDETGCSMRTWLQGSYKFGTQIRPHNAHAQFDIDLGLYFEWEGEPEDGDHEPEELKALVQDALLDYHSNAENDATGVEDPKERCNRITFAPDFHIDVPCYHLDAERDARALATETLGWEGSDPKAIYVWFKDEQKDQALRTKVRRQVRYLKMWAALTFAEGSRPSSILLTVLVADAVREMDLTSTDDADLFESIAAVVHARLADGAKVPNPVDIGEDLNRLSDAEHAEFVAQLETLVDVAARANGAQDKFTAAETWTEAFGHFFPMPEDNEEMVAEKAETTNALVPFQFDPQIAIVATPKKNSHVSWKGLNELQPIPKDCDIAFSLQNAPPPGSRLRWTVRNRGDEAAGENDLGHHAGDEATITEHSAYNGDHAMDLTVLLGNQVIGRRRVWIKVRGMAVPPRNPARRRHVL</sequence>
<dbReference type="InterPro" id="IPR006116">
    <property type="entry name" value="NT_2-5OAS_ClassI-CCAase"/>
</dbReference>
<evidence type="ECO:0000256" key="2">
    <source>
        <dbReference type="ARBA" id="ARBA00022695"/>
    </source>
</evidence>
<organism evidence="16 17">
    <name type="scientific">Tsuneonella suprasediminis</name>
    <dbReference type="NCBI Taxonomy" id="2306996"/>
    <lineage>
        <taxon>Bacteria</taxon>
        <taxon>Pseudomonadati</taxon>
        <taxon>Pseudomonadota</taxon>
        <taxon>Alphaproteobacteria</taxon>
        <taxon>Sphingomonadales</taxon>
        <taxon>Erythrobacteraceae</taxon>
        <taxon>Tsuneonella</taxon>
    </lineage>
</organism>
<evidence type="ECO:0000256" key="3">
    <source>
        <dbReference type="ARBA" id="ARBA00022723"/>
    </source>
</evidence>
<feature type="domain" description="Cyclic GMP-AMP synthase C-terminal" evidence="15">
    <location>
        <begin position="189"/>
        <end position="309"/>
    </location>
</feature>
<comment type="catalytic activity">
    <reaction evidence="11">
        <text>GTP + ATP = 3',3'-cGAMP + 2 diphosphate</text>
        <dbReference type="Rhea" id="RHEA:35647"/>
        <dbReference type="ChEBI" id="CHEBI:30616"/>
        <dbReference type="ChEBI" id="CHEBI:33019"/>
        <dbReference type="ChEBI" id="CHEBI:37565"/>
        <dbReference type="ChEBI" id="CHEBI:71501"/>
    </reaction>
    <physiologicalReaction direction="left-to-right" evidence="11">
        <dbReference type="Rhea" id="RHEA:35648"/>
    </physiologicalReaction>
</comment>
<evidence type="ECO:0000256" key="11">
    <source>
        <dbReference type="ARBA" id="ARBA00048304"/>
    </source>
</evidence>
<evidence type="ECO:0000256" key="12">
    <source>
        <dbReference type="SAM" id="MobiDB-lite"/>
    </source>
</evidence>
<name>A0A419R2X7_9SPHN</name>
<evidence type="ECO:0000256" key="5">
    <source>
        <dbReference type="ARBA" id="ARBA00022840"/>
    </source>
</evidence>
<dbReference type="RefSeq" id="WP_120108138.1">
    <property type="nucleotide sequence ID" value="NZ_RAHJ01000017.1"/>
</dbReference>